<feature type="domain" description="VOC" evidence="1">
    <location>
        <begin position="11"/>
        <end position="130"/>
    </location>
</feature>
<dbReference type="InterPro" id="IPR037523">
    <property type="entry name" value="VOC_core"/>
</dbReference>
<dbReference type="EMBL" id="JAEKNQ010000029">
    <property type="protein sequence ID" value="MBJ7602979.1"/>
    <property type="molecule type" value="Genomic_DNA"/>
</dbReference>
<dbReference type="SUPFAM" id="SSF54593">
    <property type="entry name" value="Glyoxalase/Bleomycin resistance protein/Dihydroxybiphenyl dioxygenase"/>
    <property type="match status" value="2"/>
</dbReference>
<gene>
    <name evidence="2" type="ORF">JF888_07295</name>
</gene>
<dbReference type="Proteomes" id="UP000620075">
    <property type="component" value="Unassembled WGS sequence"/>
</dbReference>
<protein>
    <submittedName>
        <fullName evidence="2">VOC family protein</fullName>
    </submittedName>
</protein>
<dbReference type="RefSeq" id="WP_338178224.1">
    <property type="nucleotide sequence ID" value="NZ_JAEKNQ010000029.1"/>
</dbReference>
<evidence type="ECO:0000313" key="3">
    <source>
        <dbReference type="Proteomes" id="UP000620075"/>
    </source>
</evidence>
<reference evidence="2 3" key="1">
    <citation type="submission" date="2020-10" db="EMBL/GenBank/DDBJ databases">
        <title>Ca. Dormibacterota MAGs.</title>
        <authorList>
            <person name="Montgomery K."/>
        </authorList>
    </citation>
    <scope>NUCLEOTIDE SEQUENCE [LARGE SCALE GENOMIC DNA]</scope>
    <source>
        <strain evidence="2">SC8811_S16_3</strain>
    </source>
</reference>
<proteinExistence type="predicted"/>
<evidence type="ECO:0000313" key="2">
    <source>
        <dbReference type="EMBL" id="MBJ7602979.1"/>
    </source>
</evidence>
<dbReference type="Pfam" id="PF18029">
    <property type="entry name" value="Glyoxalase_6"/>
    <property type="match status" value="1"/>
</dbReference>
<dbReference type="Gene3D" id="3.10.180.10">
    <property type="entry name" value="2,3-Dihydroxybiphenyl 1,2-Dioxygenase, domain 1"/>
    <property type="match status" value="2"/>
</dbReference>
<dbReference type="InterPro" id="IPR004360">
    <property type="entry name" value="Glyas_Fos-R_dOase_dom"/>
</dbReference>
<name>A0A934KAJ2_9BACT</name>
<dbReference type="PANTHER" id="PTHR33993">
    <property type="entry name" value="GLYOXALASE-RELATED"/>
    <property type="match status" value="1"/>
</dbReference>
<dbReference type="PANTHER" id="PTHR33993:SF14">
    <property type="entry name" value="GB|AAF24581.1"/>
    <property type="match status" value="1"/>
</dbReference>
<organism evidence="2 3">
    <name type="scientific">Candidatus Dormiibacter inghamiae</name>
    <dbReference type="NCBI Taxonomy" id="3127013"/>
    <lineage>
        <taxon>Bacteria</taxon>
        <taxon>Bacillati</taxon>
        <taxon>Candidatus Dormiibacterota</taxon>
        <taxon>Candidatus Dormibacteria</taxon>
        <taxon>Candidatus Dormibacterales</taxon>
        <taxon>Candidatus Dormibacteraceae</taxon>
        <taxon>Candidatus Dormiibacter</taxon>
    </lineage>
</organism>
<dbReference type="PROSITE" id="PS51819">
    <property type="entry name" value="VOC"/>
    <property type="match status" value="2"/>
</dbReference>
<dbReference type="InterPro" id="IPR029068">
    <property type="entry name" value="Glyas_Bleomycin-R_OHBP_Dase"/>
</dbReference>
<sequence>MSEPERYPAGVPCWVETLQPDPQAALDFYGPLFGWEFAGPAPMPGDPPGQYVVARVRGRDVAGIGSLPDRSDSRPPTWSTFIRVDSADETAERAKSFGGSLRDGPFDALPAGRMAVIADPVGAPVCVWEARAREGAQLVNAPGAWAMSLLHTTDPEAAKAFYGAVFGWRPELFGEPGAQITLWRLPGYVGGEPQQPVPRDVVGVMTPIGDDVSPSAVEPHWSVDFWVDDADATVHHATRLGGKVMVPPSDGPGFRSAVLSDPRGAVFSISQLTGPPAGPS</sequence>
<dbReference type="InterPro" id="IPR052164">
    <property type="entry name" value="Anthracycline_SecMetBiosynth"/>
</dbReference>
<feature type="domain" description="VOC" evidence="1">
    <location>
        <begin position="142"/>
        <end position="272"/>
    </location>
</feature>
<dbReference type="AlphaFoldDB" id="A0A934KAJ2"/>
<accession>A0A934KAJ2</accession>
<dbReference type="Pfam" id="PF00903">
    <property type="entry name" value="Glyoxalase"/>
    <property type="match status" value="1"/>
</dbReference>
<comment type="caution">
    <text evidence="2">The sequence shown here is derived from an EMBL/GenBank/DDBJ whole genome shotgun (WGS) entry which is preliminary data.</text>
</comment>
<dbReference type="CDD" id="cd07247">
    <property type="entry name" value="SgaA_N_like"/>
    <property type="match status" value="2"/>
</dbReference>
<evidence type="ECO:0000259" key="1">
    <source>
        <dbReference type="PROSITE" id="PS51819"/>
    </source>
</evidence>
<dbReference type="InterPro" id="IPR041581">
    <property type="entry name" value="Glyoxalase_6"/>
</dbReference>